<feature type="signal peptide" evidence="1">
    <location>
        <begin position="1"/>
        <end position="22"/>
    </location>
</feature>
<proteinExistence type="predicted"/>
<protein>
    <submittedName>
        <fullName evidence="2">Uncharacterized protein</fullName>
    </submittedName>
</protein>
<dbReference type="RefSeq" id="WP_249700642.1">
    <property type="nucleotide sequence ID" value="NZ_JAMFLX010000021.1"/>
</dbReference>
<accession>A0ABT0PKG0</accession>
<dbReference type="PROSITE" id="PS51257">
    <property type="entry name" value="PROKAR_LIPOPROTEIN"/>
    <property type="match status" value="1"/>
</dbReference>
<sequence>MKLPRILIACLVILLAGCSVLQKPVDTRVTATLTGGQKILDQIEMLEDEGVLDTVVVAESFPLEIIVTGSKKAVGCLSKGGTWLNRHQECEHISALNCAELGGKYNECASVCRHQGSDVFCIQMCVPTCTIK</sequence>
<dbReference type="Proteomes" id="UP001203338">
    <property type="component" value="Unassembled WGS sequence"/>
</dbReference>
<evidence type="ECO:0000256" key="1">
    <source>
        <dbReference type="SAM" id="SignalP"/>
    </source>
</evidence>
<name>A0ABT0PKG0_9GAMM</name>
<evidence type="ECO:0000313" key="3">
    <source>
        <dbReference type="Proteomes" id="UP001203338"/>
    </source>
</evidence>
<comment type="caution">
    <text evidence="2">The sequence shown here is derived from an EMBL/GenBank/DDBJ whole genome shotgun (WGS) entry which is preliminary data.</text>
</comment>
<keyword evidence="1" id="KW-0732">Signal</keyword>
<evidence type="ECO:0000313" key="2">
    <source>
        <dbReference type="EMBL" id="MCL6271207.1"/>
    </source>
</evidence>
<keyword evidence="3" id="KW-1185">Reference proteome</keyword>
<organism evidence="2 3">
    <name type="scientific">Parendozoicomonas callyspongiae</name>
    <dbReference type="NCBI Taxonomy" id="2942213"/>
    <lineage>
        <taxon>Bacteria</taxon>
        <taxon>Pseudomonadati</taxon>
        <taxon>Pseudomonadota</taxon>
        <taxon>Gammaproteobacteria</taxon>
        <taxon>Oceanospirillales</taxon>
        <taxon>Endozoicomonadaceae</taxon>
        <taxon>Parendozoicomonas</taxon>
    </lineage>
</organism>
<gene>
    <name evidence="2" type="ORF">M3P05_14875</name>
</gene>
<reference evidence="2 3" key="1">
    <citation type="submission" date="2022-05" db="EMBL/GenBank/DDBJ databases">
        <authorList>
            <person name="Park J.-S."/>
        </authorList>
    </citation>
    <scope>NUCLEOTIDE SEQUENCE [LARGE SCALE GENOMIC DNA]</scope>
    <source>
        <strain evidence="2 3">2012CJ34-2</strain>
    </source>
</reference>
<dbReference type="EMBL" id="JAMFLX010000021">
    <property type="protein sequence ID" value="MCL6271207.1"/>
    <property type="molecule type" value="Genomic_DNA"/>
</dbReference>
<feature type="chain" id="PRO_5045602064" evidence="1">
    <location>
        <begin position="23"/>
        <end position="132"/>
    </location>
</feature>